<dbReference type="PaxDb" id="3880-AES83361"/>
<sequence>MEKIRIKGRKPKSSVEEGCKHIENGFPKIKEGTKANVMSIKKTLVINKVSINNNDDEASVVDKEKGNMIQTNEQLESSFSLKGEVLAFESHFLPFAYDALQFGEGATKFFEDGTDSRLELNIVEASPIFSSTLESVPSSKNFEAPNPICSASCGKSRKCDANSRISSSKEDEVLTPHLFESYSFFHYQQR</sequence>
<dbReference type="HOGENOM" id="CLU_1430019_0_0_1"/>
<evidence type="ECO:0000313" key="1">
    <source>
        <dbReference type="EMBL" id="KEH15327.1"/>
    </source>
</evidence>
<protein>
    <submittedName>
        <fullName evidence="1 2">Uncharacterized protein</fullName>
    </submittedName>
</protein>
<gene>
    <name evidence="1" type="ORF">MTR_1352s0010</name>
</gene>
<name>G7ZVX3_MEDTR</name>
<reference evidence="1 3" key="1">
    <citation type="journal article" date="2011" name="Nature">
        <title>The Medicago genome provides insight into the evolution of rhizobial symbioses.</title>
        <authorList>
            <person name="Young N.D."/>
            <person name="Debelle F."/>
            <person name="Oldroyd G.E."/>
            <person name="Geurts R."/>
            <person name="Cannon S.B."/>
            <person name="Udvardi M.K."/>
            <person name="Benedito V.A."/>
            <person name="Mayer K.F."/>
            <person name="Gouzy J."/>
            <person name="Schoof H."/>
            <person name="Van de Peer Y."/>
            <person name="Proost S."/>
            <person name="Cook D.R."/>
            <person name="Meyers B.C."/>
            <person name="Spannagl M."/>
            <person name="Cheung F."/>
            <person name="De Mita S."/>
            <person name="Krishnakumar V."/>
            <person name="Gundlach H."/>
            <person name="Zhou S."/>
            <person name="Mudge J."/>
            <person name="Bharti A.K."/>
            <person name="Murray J.D."/>
            <person name="Naoumkina M.A."/>
            <person name="Rosen B."/>
            <person name="Silverstein K.A."/>
            <person name="Tang H."/>
            <person name="Rombauts S."/>
            <person name="Zhao P.X."/>
            <person name="Zhou P."/>
            <person name="Barbe V."/>
            <person name="Bardou P."/>
            <person name="Bechner M."/>
            <person name="Bellec A."/>
            <person name="Berger A."/>
            <person name="Berges H."/>
            <person name="Bidwell S."/>
            <person name="Bisseling T."/>
            <person name="Choisne N."/>
            <person name="Couloux A."/>
            <person name="Denny R."/>
            <person name="Deshpande S."/>
            <person name="Dai X."/>
            <person name="Doyle J.J."/>
            <person name="Dudez A.M."/>
            <person name="Farmer A.D."/>
            <person name="Fouteau S."/>
            <person name="Franken C."/>
            <person name="Gibelin C."/>
            <person name="Gish J."/>
            <person name="Goldstein S."/>
            <person name="Gonzalez A.J."/>
            <person name="Green P.J."/>
            <person name="Hallab A."/>
            <person name="Hartog M."/>
            <person name="Hua A."/>
            <person name="Humphray S.J."/>
            <person name="Jeong D.H."/>
            <person name="Jing Y."/>
            <person name="Jocker A."/>
            <person name="Kenton S.M."/>
            <person name="Kim D.J."/>
            <person name="Klee K."/>
            <person name="Lai H."/>
            <person name="Lang C."/>
            <person name="Lin S."/>
            <person name="Macmil S.L."/>
            <person name="Magdelenat G."/>
            <person name="Matthews L."/>
            <person name="McCorrison J."/>
            <person name="Monaghan E.L."/>
            <person name="Mun J.H."/>
            <person name="Najar F.Z."/>
            <person name="Nicholson C."/>
            <person name="Noirot C."/>
            <person name="O'Bleness M."/>
            <person name="Paule C.R."/>
            <person name="Poulain J."/>
            <person name="Prion F."/>
            <person name="Qin B."/>
            <person name="Qu C."/>
            <person name="Retzel E.F."/>
            <person name="Riddle C."/>
            <person name="Sallet E."/>
            <person name="Samain S."/>
            <person name="Samson N."/>
            <person name="Sanders I."/>
            <person name="Saurat O."/>
            <person name="Scarpelli C."/>
            <person name="Schiex T."/>
            <person name="Segurens B."/>
            <person name="Severin A.J."/>
            <person name="Sherrier D.J."/>
            <person name="Shi R."/>
            <person name="Sims S."/>
            <person name="Singer S.R."/>
            <person name="Sinharoy S."/>
            <person name="Sterck L."/>
            <person name="Viollet A."/>
            <person name="Wang B.B."/>
            <person name="Wang K."/>
            <person name="Wang M."/>
            <person name="Wang X."/>
            <person name="Warfsmann J."/>
            <person name="Weissenbach J."/>
            <person name="White D.D."/>
            <person name="White J.D."/>
            <person name="Wiley G.B."/>
            <person name="Wincker P."/>
            <person name="Xing Y."/>
            <person name="Yang L."/>
            <person name="Yao Z."/>
            <person name="Ying F."/>
            <person name="Zhai J."/>
            <person name="Zhou L."/>
            <person name="Zuber A."/>
            <person name="Denarie J."/>
            <person name="Dixon R.A."/>
            <person name="May G.D."/>
            <person name="Schwartz D.C."/>
            <person name="Rogers J."/>
            <person name="Quetier F."/>
            <person name="Town C.D."/>
            <person name="Roe B.A."/>
        </authorList>
    </citation>
    <scope>NUCLEOTIDE SEQUENCE [LARGE SCALE GENOMIC DNA]</scope>
    <source>
        <strain evidence="1">A17</strain>
        <strain evidence="2 3">cv. Jemalong A17</strain>
    </source>
</reference>
<organism evidence="1 3">
    <name type="scientific">Medicago truncatula</name>
    <name type="common">Barrel medic</name>
    <name type="synonym">Medicago tribuloides</name>
    <dbReference type="NCBI Taxonomy" id="3880"/>
    <lineage>
        <taxon>Eukaryota</taxon>
        <taxon>Viridiplantae</taxon>
        <taxon>Streptophyta</taxon>
        <taxon>Embryophyta</taxon>
        <taxon>Tracheophyta</taxon>
        <taxon>Spermatophyta</taxon>
        <taxon>Magnoliopsida</taxon>
        <taxon>eudicotyledons</taxon>
        <taxon>Gunneridae</taxon>
        <taxon>Pentapetalae</taxon>
        <taxon>rosids</taxon>
        <taxon>fabids</taxon>
        <taxon>Fabales</taxon>
        <taxon>Fabaceae</taxon>
        <taxon>Papilionoideae</taxon>
        <taxon>50 kb inversion clade</taxon>
        <taxon>NPAAA clade</taxon>
        <taxon>Hologalegina</taxon>
        <taxon>IRL clade</taxon>
        <taxon>Trifolieae</taxon>
        <taxon>Medicago</taxon>
    </lineage>
</organism>
<dbReference type="Proteomes" id="UP000002051">
    <property type="component" value="Unassembled WGS sequence"/>
</dbReference>
<dbReference type="AlphaFoldDB" id="G7ZVX3"/>
<reference evidence="2" key="3">
    <citation type="submission" date="2015-06" db="UniProtKB">
        <authorList>
            <consortium name="EnsemblPlants"/>
        </authorList>
    </citation>
    <scope>IDENTIFICATION</scope>
    <source>
        <strain evidence="2">cv. Jemalong A17</strain>
    </source>
</reference>
<keyword evidence="3" id="KW-1185">Reference proteome</keyword>
<dbReference type="EMBL" id="KL404076">
    <property type="protein sequence ID" value="KEH15327.1"/>
    <property type="molecule type" value="Genomic_DNA"/>
</dbReference>
<evidence type="ECO:0000313" key="3">
    <source>
        <dbReference type="Proteomes" id="UP000002051"/>
    </source>
</evidence>
<accession>G7ZVX3</accession>
<dbReference type="EnsemblPlants" id="KEH15327">
    <property type="protein sequence ID" value="KEH15327"/>
    <property type="gene ID" value="MTR_1352s0010"/>
</dbReference>
<reference evidence="1 3" key="2">
    <citation type="journal article" date="2014" name="BMC Genomics">
        <title>An improved genome release (version Mt4.0) for the model legume Medicago truncatula.</title>
        <authorList>
            <person name="Tang H."/>
            <person name="Krishnakumar V."/>
            <person name="Bidwell S."/>
            <person name="Rosen B."/>
            <person name="Chan A."/>
            <person name="Zhou S."/>
            <person name="Gentzbittel L."/>
            <person name="Childs K.L."/>
            <person name="Yandell M."/>
            <person name="Gundlach H."/>
            <person name="Mayer K.F."/>
            <person name="Schwartz D.C."/>
            <person name="Town C.D."/>
        </authorList>
    </citation>
    <scope>GENOME REANNOTATION</scope>
    <source>
        <strain evidence="1">A17</strain>
        <strain evidence="2 3">cv. Jemalong A17</strain>
    </source>
</reference>
<evidence type="ECO:0000313" key="2">
    <source>
        <dbReference type="EnsemblPlants" id="KEH15327"/>
    </source>
</evidence>
<proteinExistence type="predicted"/>